<evidence type="ECO:0000313" key="4">
    <source>
        <dbReference type="Proteomes" id="UP001283361"/>
    </source>
</evidence>
<gene>
    <name evidence="3" type="ORF">RRG08_046639</name>
</gene>
<sequence length="1017" mass="115244">MVNLEIEPEIIEPTESLSLSAGLRQRSGKKEKVKPILVNKDEPTLIATKQTELHHKPVVPKDEMELKKSHEKHAENAIVTEPLMVKETKTKVSAEIKENLPPKGVIDMKEDLKPKHRDEVRHSPKAKQPQGDVPLNGSKLVSVVKTAKLSDDEIQNLIDILLNRQGLTPSAPMASESWNKKSQKGDPMSMLKKQLEEKEKILQEEKNNSVGLMSRAKEMRNELTAEKSKNASIEKRFQEQLMHQQAEMEALKARMQHTHEQHLVESNSLQARLHQAEKGTDRAAVQKISEENKILQEALTLKDKDAIVHIEKIKELERDLSSSFNKVKASEAAKKGLESKTNLYEDKIRQLEAKQKDVDALASQRVEEIAHELRKSESVNTSLTTELQNATGALNTTKKEVTSLKAKLQELESHLTKVDANKGSELKLQESERKCSDLEKNVKNLEKQMSDLHQRLDGSTTELLCLQQENKRLTDSNKIMQDKLENIPPIPSNGSLHENNISVEEHERILSEKAKEVNELSSGLENQKKAIGNLEAQVQSLQSQLSDQKAKNNELREKNWKAMEALESTEKSSAAKEKELKSARDSGSLAALEIEKYDKGIFQGLFPSIKVSEKLPHKEWVTAFQKQAEKTLSSYSTPEKIHQLEEENRKSAESITGYEKQISELQSEVDLMQQMKEELEQLKASKSSADVTDSGQYAKLEAENKTLQSEVDHYRNIVSDTESKLRQLEKSIDEEEKKWHEKLRQAKSDGQKGTDSLQRVRELEIIVSQQDNQIQEYRRILSLTENNLKELETKVGAEEKSWHEKLAAAEKELSQARSQLLNLKQEMTASQGSEEMKTQIEKLESDLKDSQAEVTTVTKEKEKVLSQLKDAQNQNLSEEKPDGSKEVIELRTQLDAERKKNKDLSMNVVKLNGIIKTGQDALSQEQGLVKKLQESLDSKSMSSGISEIEESEQLRAKLIEKQRLLEREMATNKQLSDRLGQLGVMVSTSDLVRDIPNPIFYVHNNLSQPFHSAILCV</sequence>
<feature type="region of interest" description="Disordered" evidence="2">
    <location>
        <begin position="106"/>
        <end position="136"/>
    </location>
</feature>
<dbReference type="InterPro" id="IPR040248">
    <property type="entry name" value="RRBP1"/>
</dbReference>
<dbReference type="Gene3D" id="1.10.287.1490">
    <property type="match status" value="1"/>
</dbReference>
<evidence type="ECO:0008006" key="5">
    <source>
        <dbReference type="Google" id="ProtNLM"/>
    </source>
</evidence>
<accession>A0AAE1E499</accession>
<dbReference type="Proteomes" id="UP001283361">
    <property type="component" value="Unassembled WGS sequence"/>
</dbReference>
<dbReference type="PANTHER" id="PTHR18939">
    <property type="entry name" value="RIBOSOME BINDING PROTEIN-1"/>
    <property type="match status" value="1"/>
</dbReference>
<organism evidence="3 4">
    <name type="scientific">Elysia crispata</name>
    <name type="common">lettuce slug</name>
    <dbReference type="NCBI Taxonomy" id="231223"/>
    <lineage>
        <taxon>Eukaryota</taxon>
        <taxon>Metazoa</taxon>
        <taxon>Spiralia</taxon>
        <taxon>Lophotrochozoa</taxon>
        <taxon>Mollusca</taxon>
        <taxon>Gastropoda</taxon>
        <taxon>Heterobranchia</taxon>
        <taxon>Euthyneura</taxon>
        <taxon>Panpulmonata</taxon>
        <taxon>Sacoglossa</taxon>
        <taxon>Placobranchoidea</taxon>
        <taxon>Plakobranchidae</taxon>
        <taxon>Elysia</taxon>
    </lineage>
</organism>
<keyword evidence="4" id="KW-1185">Reference proteome</keyword>
<evidence type="ECO:0000256" key="1">
    <source>
        <dbReference type="SAM" id="Coils"/>
    </source>
</evidence>
<dbReference type="GO" id="GO:0005789">
    <property type="term" value="C:endoplasmic reticulum membrane"/>
    <property type="evidence" value="ECO:0007669"/>
    <property type="project" value="TreeGrafter"/>
</dbReference>
<dbReference type="Gene3D" id="1.20.5.170">
    <property type="match status" value="1"/>
</dbReference>
<protein>
    <recommendedName>
        <fullName evidence="5">Kinectin</fullName>
    </recommendedName>
</protein>
<dbReference type="EMBL" id="JAWDGP010001379">
    <property type="protein sequence ID" value="KAK3792328.1"/>
    <property type="molecule type" value="Genomic_DNA"/>
</dbReference>
<feature type="compositionally biased region" description="Basic and acidic residues" evidence="2">
    <location>
        <begin position="106"/>
        <end position="122"/>
    </location>
</feature>
<reference evidence="3" key="1">
    <citation type="journal article" date="2023" name="G3 (Bethesda)">
        <title>A reference genome for the long-term kleptoplast-retaining sea slug Elysia crispata morphotype clarki.</title>
        <authorList>
            <person name="Eastman K.E."/>
            <person name="Pendleton A.L."/>
            <person name="Shaikh M.A."/>
            <person name="Suttiyut T."/>
            <person name="Ogas R."/>
            <person name="Tomko P."/>
            <person name="Gavelis G."/>
            <person name="Widhalm J.R."/>
            <person name="Wisecaver J.H."/>
        </authorList>
    </citation>
    <scope>NUCLEOTIDE SEQUENCE</scope>
    <source>
        <strain evidence="3">ECLA1</strain>
    </source>
</reference>
<feature type="coiled-coil region" evidence="1">
    <location>
        <begin position="641"/>
        <end position="907"/>
    </location>
</feature>
<feature type="region of interest" description="Disordered" evidence="2">
    <location>
        <begin position="49"/>
        <end position="76"/>
    </location>
</feature>
<feature type="compositionally biased region" description="Basic and acidic residues" evidence="2">
    <location>
        <begin position="51"/>
        <end position="75"/>
    </location>
</feature>
<proteinExistence type="predicted"/>
<feature type="coiled-coil region" evidence="1">
    <location>
        <begin position="517"/>
        <end position="586"/>
    </location>
</feature>
<dbReference type="AlphaFoldDB" id="A0AAE1E499"/>
<keyword evidence="1" id="KW-0175">Coiled coil</keyword>
<evidence type="ECO:0000256" key="2">
    <source>
        <dbReference type="SAM" id="MobiDB-lite"/>
    </source>
</evidence>
<evidence type="ECO:0000313" key="3">
    <source>
        <dbReference type="EMBL" id="KAK3792328.1"/>
    </source>
</evidence>
<name>A0AAE1E499_9GAST</name>
<feature type="coiled-coil region" evidence="1">
    <location>
        <begin position="188"/>
        <end position="261"/>
    </location>
</feature>
<feature type="coiled-coil region" evidence="1">
    <location>
        <begin position="313"/>
        <end position="483"/>
    </location>
</feature>
<dbReference type="PANTHER" id="PTHR18939:SF4">
    <property type="entry name" value="RIBOSOME-BINDING PROTEIN 1"/>
    <property type="match status" value="1"/>
</dbReference>
<comment type="caution">
    <text evidence="3">The sequence shown here is derived from an EMBL/GenBank/DDBJ whole genome shotgun (WGS) entry which is preliminary data.</text>
</comment>